<organism evidence="2">
    <name type="scientific">Haptolina ericina</name>
    <dbReference type="NCBI Taxonomy" id="156174"/>
    <lineage>
        <taxon>Eukaryota</taxon>
        <taxon>Haptista</taxon>
        <taxon>Haptophyta</taxon>
        <taxon>Prymnesiophyceae</taxon>
        <taxon>Prymnesiales</taxon>
        <taxon>Prymnesiaceae</taxon>
        <taxon>Haptolina</taxon>
    </lineage>
</organism>
<sequence>MINDVVGASAPMHGESKREELRKKMQSKIKLASTLQGLQGAAREKSKKADTMASETGDESAAVEAEDSTDESLPPLAQQLVGTWKPIKTENYSNYLKDVVGLNVMIRKIAEKIPLTPTYTIENGMLHCIVSCPGATAVESSLVSGHSTSYEPNTKVTFECEGVWQSGPPPNFTVARSSPKVLKGAPITACNFINDKGQLVLKQSWGNSCFTTTHTRV</sequence>
<feature type="region of interest" description="Disordered" evidence="1">
    <location>
        <begin position="1"/>
        <end position="72"/>
    </location>
</feature>
<evidence type="ECO:0000313" key="2">
    <source>
        <dbReference type="EMBL" id="CAE0098554.1"/>
    </source>
</evidence>
<proteinExistence type="predicted"/>
<dbReference type="EMBL" id="HBHX01002333">
    <property type="protein sequence ID" value="CAE0098554.1"/>
    <property type="molecule type" value="Transcribed_RNA"/>
</dbReference>
<name>A0A7S3AFC9_9EUKA</name>
<dbReference type="InterPro" id="IPR012674">
    <property type="entry name" value="Calycin"/>
</dbReference>
<dbReference type="SUPFAM" id="SSF50814">
    <property type="entry name" value="Lipocalins"/>
    <property type="match status" value="1"/>
</dbReference>
<gene>
    <name evidence="2" type="ORF">HERI1096_LOCUS1279</name>
</gene>
<protein>
    <submittedName>
        <fullName evidence="2">Uncharacterized protein</fullName>
    </submittedName>
</protein>
<feature type="compositionally biased region" description="Basic and acidic residues" evidence="1">
    <location>
        <begin position="14"/>
        <end position="23"/>
    </location>
</feature>
<dbReference type="AlphaFoldDB" id="A0A7S3AFC9"/>
<reference evidence="2" key="1">
    <citation type="submission" date="2021-01" db="EMBL/GenBank/DDBJ databases">
        <authorList>
            <person name="Corre E."/>
            <person name="Pelletier E."/>
            <person name="Niang G."/>
            <person name="Scheremetjew M."/>
            <person name="Finn R."/>
            <person name="Kale V."/>
            <person name="Holt S."/>
            <person name="Cochrane G."/>
            <person name="Meng A."/>
            <person name="Brown T."/>
            <person name="Cohen L."/>
        </authorList>
    </citation>
    <scope>NUCLEOTIDE SEQUENCE</scope>
    <source>
        <strain evidence="2">CCMP281</strain>
    </source>
</reference>
<dbReference type="Gene3D" id="2.40.128.20">
    <property type="match status" value="1"/>
</dbReference>
<evidence type="ECO:0000256" key="1">
    <source>
        <dbReference type="SAM" id="MobiDB-lite"/>
    </source>
</evidence>
<accession>A0A7S3AFC9</accession>